<evidence type="ECO:0000256" key="2">
    <source>
        <dbReference type="ARBA" id="ARBA00008954"/>
    </source>
</evidence>
<dbReference type="NCBIfam" id="TIGR00709">
    <property type="entry name" value="dat"/>
    <property type="match status" value="1"/>
</dbReference>
<keyword evidence="8" id="KW-1185">Reference proteome</keyword>
<keyword evidence="3" id="KW-0032">Aminotransferase</keyword>
<proteinExistence type="inferred from homology"/>
<dbReference type="InterPro" id="IPR005814">
    <property type="entry name" value="Aminotrans_3"/>
</dbReference>
<dbReference type="EMBL" id="JAOALG010000001">
    <property type="protein sequence ID" value="MEQ5841275.1"/>
    <property type="molecule type" value="Genomic_DNA"/>
</dbReference>
<evidence type="ECO:0000256" key="4">
    <source>
        <dbReference type="ARBA" id="ARBA00022679"/>
    </source>
</evidence>
<comment type="cofactor">
    <cofactor evidence="1">
        <name>pyridoxal 5'-phosphate</name>
        <dbReference type="ChEBI" id="CHEBI:597326"/>
    </cofactor>
</comment>
<gene>
    <name evidence="7" type="ORF">N0A02_17745</name>
</gene>
<protein>
    <submittedName>
        <fullName evidence="7">Diaminobutyrate--2-oxoglutarate transaminase family protein</fullName>
    </submittedName>
</protein>
<name>A0ABV1LRH3_9BURK</name>
<dbReference type="CDD" id="cd00610">
    <property type="entry name" value="OAT_like"/>
    <property type="match status" value="1"/>
</dbReference>
<keyword evidence="5 6" id="KW-0663">Pyridoxal phosphate</keyword>
<accession>A0ABV1LRH3</accession>
<dbReference type="Gene3D" id="3.90.1150.10">
    <property type="entry name" value="Aspartate Aminotransferase, domain 1"/>
    <property type="match status" value="1"/>
</dbReference>
<dbReference type="PANTHER" id="PTHR43552:SF1">
    <property type="entry name" value="DIAMINOBUTYRATE--2-OXOGLUTARATE AMINOTRANSFERASE"/>
    <property type="match status" value="1"/>
</dbReference>
<evidence type="ECO:0000256" key="5">
    <source>
        <dbReference type="ARBA" id="ARBA00022898"/>
    </source>
</evidence>
<evidence type="ECO:0000256" key="1">
    <source>
        <dbReference type="ARBA" id="ARBA00001933"/>
    </source>
</evidence>
<dbReference type="InterPro" id="IPR004637">
    <property type="entry name" value="Dat"/>
</dbReference>
<dbReference type="InterPro" id="IPR015422">
    <property type="entry name" value="PyrdxlP-dep_Trfase_small"/>
</dbReference>
<comment type="caution">
    <text evidence="7">The sequence shown here is derived from an EMBL/GenBank/DDBJ whole genome shotgun (WGS) entry which is preliminary data.</text>
</comment>
<evidence type="ECO:0000256" key="3">
    <source>
        <dbReference type="ARBA" id="ARBA00022576"/>
    </source>
</evidence>
<keyword evidence="4" id="KW-0808">Transferase</keyword>
<organism evidence="7 8">
    <name type="scientific">Paraburkholderia acidicola</name>
    <dbReference type="NCBI Taxonomy" id="1912599"/>
    <lineage>
        <taxon>Bacteria</taxon>
        <taxon>Pseudomonadati</taxon>
        <taxon>Pseudomonadota</taxon>
        <taxon>Betaproteobacteria</taxon>
        <taxon>Burkholderiales</taxon>
        <taxon>Burkholderiaceae</taxon>
        <taxon>Paraburkholderia</taxon>
    </lineage>
</organism>
<evidence type="ECO:0000256" key="6">
    <source>
        <dbReference type="RuleBase" id="RU003560"/>
    </source>
</evidence>
<comment type="similarity">
    <text evidence="2 6">Belongs to the class-III pyridoxal-phosphate-dependent aminotransferase family.</text>
</comment>
<dbReference type="Pfam" id="PF00202">
    <property type="entry name" value="Aminotran_3"/>
    <property type="match status" value="1"/>
</dbReference>
<dbReference type="PIRSF" id="PIRSF000521">
    <property type="entry name" value="Transaminase_4ab_Lys_Orn"/>
    <property type="match status" value="1"/>
</dbReference>
<dbReference type="InterPro" id="IPR049704">
    <property type="entry name" value="Aminotrans_3_PPA_site"/>
</dbReference>
<evidence type="ECO:0000313" key="7">
    <source>
        <dbReference type="EMBL" id="MEQ5841275.1"/>
    </source>
</evidence>
<dbReference type="InterPro" id="IPR015424">
    <property type="entry name" value="PyrdxlP-dep_Trfase"/>
</dbReference>
<dbReference type="PROSITE" id="PS00600">
    <property type="entry name" value="AA_TRANSFER_CLASS_3"/>
    <property type="match status" value="1"/>
</dbReference>
<evidence type="ECO:0000313" key="8">
    <source>
        <dbReference type="Proteomes" id="UP001469089"/>
    </source>
</evidence>
<sequence>MLEHRFESARQAIPMRAPEPDGAYRDPLADPLIDPLATLTSLAERESNARTYARTIDRVLTRGELAVVHDSEGRRYLDCLACAGALPLGHNHPYVMDRVNRFLASGHILQGLDIATPAKAAFVDELYRVLPPAFAANAKVQFCGPSGADAVEAVIKLFKTATGRRSVLAFHGAYHGMTMGAMSLMGNAAPKQAVSGHMAEVFFLPYPNAYRCPFGVGGDASDMLSLSYIDHLLADPESGITKPALIILEAVQGEGGCIPASAAWLKGLAALAERHAIPLVIDEVQTGFGRTGTMFAHEHAGIVPDAIVMSKAVGGGFPLALIAYHKQYDTWNPGAHAGTFRGNQIALVSGAATLQYLREHDLPAAAARLGAKLRAGLEALQQRFACIGDVRGRGLMLGVEIVDPAGPRDARGLPPADGALAKRIKRECLQQGMIIETGGRHGAVLRMLPPLVITDAQVEEILTRLNLALAVSVGEDVHAHGTEAP</sequence>
<dbReference type="InterPro" id="IPR015421">
    <property type="entry name" value="PyrdxlP-dep_Trfase_major"/>
</dbReference>
<reference evidence="7 8" key="1">
    <citation type="journal article" date="2024" name="Chem. Sci.">
        <title>Discovery of a lagriamide polyketide by integrated genome mining, isotopic labeling, and untargeted metabolomics.</title>
        <authorList>
            <person name="Fergusson C.H."/>
            <person name="Saulog J."/>
            <person name="Paulo B.S."/>
            <person name="Wilson D.M."/>
            <person name="Liu D.Y."/>
            <person name="Morehouse N.J."/>
            <person name="Waterworth S."/>
            <person name="Barkei J."/>
            <person name="Gray C.A."/>
            <person name="Kwan J.C."/>
            <person name="Eustaquio A.S."/>
            <person name="Linington R.G."/>
        </authorList>
    </citation>
    <scope>NUCLEOTIDE SEQUENCE [LARGE SCALE GENOMIC DNA]</scope>
    <source>
        <strain evidence="7 8">RL17-338-BIF-B</strain>
    </source>
</reference>
<dbReference type="Gene3D" id="3.40.640.10">
    <property type="entry name" value="Type I PLP-dependent aspartate aminotransferase-like (Major domain)"/>
    <property type="match status" value="1"/>
</dbReference>
<dbReference type="SUPFAM" id="SSF53383">
    <property type="entry name" value="PLP-dependent transferases"/>
    <property type="match status" value="1"/>
</dbReference>
<dbReference type="RefSeq" id="WP_349543210.1">
    <property type="nucleotide sequence ID" value="NZ_JAOALG010000001.1"/>
</dbReference>
<dbReference type="PANTHER" id="PTHR43552">
    <property type="entry name" value="DIAMINOBUTYRATE--2-OXOGLUTARATE AMINOTRANSFERASE"/>
    <property type="match status" value="1"/>
</dbReference>
<dbReference type="Proteomes" id="UP001469089">
    <property type="component" value="Unassembled WGS sequence"/>
</dbReference>